<dbReference type="EMBL" id="BSYO01000021">
    <property type="protein sequence ID" value="GMH20114.1"/>
    <property type="molecule type" value="Genomic_DNA"/>
</dbReference>
<reference evidence="2" key="1">
    <citation type="submission" date="2023-05" db="EMBL/GenBank/DDBJ databases">
        <title>Nepenthes gracilis genome sequencing.</title>
        <authorList>
            <person name="Fukushima K."/>
        </authorList>
    </citation>
    <scope>NUCLEOTIDE SEQUENCE</scope>
    <source>
        <strain evidence="2">SING2019-196</strain>
    </source>
</reference>
<feature type="compositionally biased region" description="Basic and acidic residues" evidence="1">
    <location>
        <begin position="53"/>
        <end position="67"/>
    </location>
</feature>
<feature type="region of interest" description="Disordered" evidence="1">
    <location>
        <begin position="51"/>
        <end position="70"/>
    </location>
</feature>
<gene>
    <name evidence="2" type="ORF">Nepgr_021955</name>
</gene>
<dbReference type="Proteomes" id="UP001279734">
    <property type="component" value="Unassembled WGS sequence"/>
</dbReference>
<accession>A0AAD3XXK3</accession>
<organism evidence="2 3">
    <name type="scientific">Nepenthes gracilis</name>
    <name type="common">Slender pitcher plant</name>
    <dbReference type="NCBI Taxonomy" id="150966"/>
    <lineage>
        <taxon>Eukaryota</taxon>
        <taxon>Viridiplantae</taxon>
        <taxon>Streptophyta</taxon>
        <taxon>Embryophyta</taxon>
        <taxon>Tracheophyta</taxon>
        <taxon>Spermatophyta</taxon>
        <taxon>Magnoliopsida</taxon>
        <taxon>eudicotyledons</taxon>
        <taxon>Gunneridae</taxon>
        <taxon>Pentapetalae</taxon>
        <taxon>Caryophyllales</taxon>
        <taxon>Nepenthaceae</taxon>
        <taxon>Nepenthes</taxon>
    </lineage>
</organism>
<sequence length="112" mass="12876">MLSITNGRPFTVSKGFQRCPGSSQRSLINLFRHEEGGSLIGPPNRISTVSVVAERERDERDKRRNDQSKLQPIYSHRRKLTPFLFGKLCEFCEFVLRHRVRLVADCDGKMLG</sequence>
<protein>
    <submittedName>
        <fullName evidence="2">Uncharacterized protein</fullName>
    </submittedName>
</protein>
<proteinExistence type="predicted"/>
<keyword evidence="3" id="KW-1185">Reference proteome</keyword>
<evidence type="ECO:0000256" key="1">
    <source>
        <dbReference type="SAM" id="MobiDB-lite"/>
    </source>
</evidence>
<name>A0AAD3XXK3_NEPGR</name>
<evidence type="ECO:0000313" key="2">
    <source>
        <dbReference type="EMBL" id="GMH20114.1"/>
    </source>
</evidence>
<dbReference type="AlphaFoldDB" id="A0AAD3XXK3"/>
<comment type="caution">
    <text evidence="2">The sequence shown here is derived from an EMBL/GenBank/DDBJ whole genome shotgun (WGS) entry which is preliminary data.</text>
</comment>
<evidence type="ECO:0000313" key="3">
    <source>
        <dbReference type="Proteomes" id="UP001279734"/>
    </source>
</evidence>